<dbReference type="Proteomes" id="UP000031643">
    <property type="component" value="Chromosome"/>
</dbReference>
<accession>A0A0A8K0Q7</accession>
<proteinExistence type="predicted"/>
<sequence length="38" mass="4117">MLAMSPLRTLSSTPEEALAAAKQNVDEYLGVEPEKRVA</sequence>
<dbReference type="HOGENOM" id="CLU_3329971_0_0_5"/>
<protein>
    <submittedName>
        <fullName evidence="1">Uncharacterized protein</fullName>
    </submittedName>
</protein>
<organism evidence="1 2">
    <name type="scientific">Methyloceanibacter caenitepidi</name>
    <dbReference type="NCBI Taxonomy" id="1384459"/>
    <lineage>
        <taxon>Bacteria</taxon>
        <taxon>Pseudomonadati</taxon>
        <taxon>Pseudomonadota</taxon>
        <taxon>Alphaproteobacteria</taxon>
        <taxon>Hyphomicrobiales</taxon>
        <taxon>Hyphomicrobiaceae</taxon>
        <taxon>Methyloceanibacter</taxon>
    </lineage>
</organism>
<dbReference type="AlphaFoldDB" id="A0A0A8K0Q7"/>
<dbReference type="EMBL" id="AP014648">
    <property type="protein sequence ID" value="BAQ16351.1"/>
    <property type="molecule type" value="Genomic_DNA"/>
</dbReference>
<reference evidence="1 2" key="1">
    <citation type="submission" date="2014-09" db="EMBL/GenBank/DDBJ databases">
        <title>Genome sequencing of Methyloceanibacter caenitepidi Gela4.</title>
        <authorList>
            <person name="Takeuchi M."/>
            <person name="Susumu S."/>
            <person name="Kamagata Y."/>
            <person name="Oshima K."/>
            <person name="Hattori M."/>
            <person name="Iwasaki W."/>
        </authorList>
    </citation>
    <scope>NUCLEOTIDE SEQUENCE [LARGE SCALE GENOMIC DNA]</scope>
    <source>
        <strain evidence="1 2">Gela4</strain>
    </source>
</reference>
<gene>
    <name evidence="1" type="ORF">GL4_0890</name>
</gene>
<dbReference type="KEGG" id="mcg:GL4_0890"/>
<evidence type="ECO:0000313" key="2">
    <source>
        <dbReference type="Proteomes" id="UP000031643"/>
    </source>
</evidence>
<keyword evidence="2" id="KW-1185">Reference proteome</keyword>
<name>A0A0A8K0Q7_9HYPH</name>
<evidence type="ECO:0000313" key="1">
    <source>
        <dbReference type="EMBL" id="BAQ16351.1"/>
    </source>
</evidence>